<dbReference type="PROSITE" id="PS00369">
    <property type="entry name" value="PTS_HPR_HIS"/>
    <property type="match status" value="1"/>
</dbReference>
<proteinExistence type="predicted"/>
<dbReference type="PROSITE" id="PS51350">
    <property type="entry name" value="PTS_HPR_DOM"/>
    <property type="match status" value="1"/>
</dbReference>
<dbReference type="Proteomes" id="UP000261257">
    <property type="component" value="Unassembled WGS sequence"/>
</dbReference>
<keyword evidence="3" id="KW-0813">Transport</keyword>
<dbReference type="Pfam" id="PF00381">
    <property type="entry name" value="PTS-HPr"/>
    <property type="match status" value="1"/>
</dbReference>
<comment type="function">
    <text evidence="1">General (non sugar-specific) component of the phosphoenolpyruvate-dependent sugar phosphotransferase system (sugar PTS). This major carbohydrate active-transport system catalyzes the phosphorylation of incoming sugar substrates concomitantly with their translocation across the cell membrane. The phosphoryl group from phosphoenolpyruvate (PEP) is transferred to the phosphoryl carrier protein HPr by enzyme I. Phospho-HPr then transfers it to the PTS EIIA domain.</text>
</comment>
<dbReference type="NCBIfam" id="TIGR01003">
    <property type="entry name" value="PTS_HPr_family"/>
    <property type="match status" value="1"/>
</dbReference>
<dbReference type="CDD" id="cd00367">
    <property type="entry name" value="PTS-HPr_like"/>
    <property type="match status" value="1"/>
</dbReference>
<dbReference type="InterPro" id="IPR001020">
    <property type="entry name" value="PTS_HPr_His_P_site"/>
</dbReference>
<dbReference type="EMBL" id="CYZE01000026">
    <property type="protein sequence ID" value="CUP35914.1"/>
    <property type="molecule type" value="Genomic_DNA"/>
</dbReference>
<dbReference type="PRINTS" id="PR00107">
    <property type="entry name" value="PHOSPHOCPHPR"/>
</dbReference>
<name>A0A174MHS1_9FIRM</name>
<evidence type="ECO:0000313" key="7">
    <source>
        <dbReference type="EMBL" id="CUP35914.1"/>
    </source>
</evidence>
<sequence length="93" mass="9610">MYSKQATVINATGIHARPASQFVDQAKKFKAGVTVRNTGNTAGGGVSAKSIIGILSLGMSQGTVIEISAEGEDEKPAVDMLVELVESGFGEKI</sequence>
<evidence type="ECO:0000256" key="5">
    <source>
        <dbReference type="ARBA" id="ARBA00033055"/>
    </source>
</evidence>
<feature type="domain" description="HPr" evidence="6">
    <location>
        <begin position="1"/>
        <end position="92"/>
    </location>
</feature>
<dbReference type="RefSeq" id="WP_055660335.1">
    <property type="nucleotide sequence ID" value="NZ_CABIXC010000026.1"/>
</dbReference>
<dbReference type="GO" id="GO:0016740">
    <property type="term" value="F:transferase activity"/>
    <property type="evidence" value="ECO:0007669"/>
    <property type="project" value="UniProtKB-KW"/>
</dbReference>
<dbReference type="PANTHER" id="PTHR33705">
    <property type="entry name" value="PHOSPHOCARRIER PROTEIN HPR"/>
    <property type="match status" value="1"/>
</dbReference>
<dbReference type="PANTHER" id="PTHR33705:SF1">
    <property type="entry name" value="PHOSPHOCARRIER PROTEIN HPR"/>
    <property type="match status" value="1"/>
</dbReference>
<dbReference type="InterPro" id="IPR035895">
    <property type="entry name" value="HPr-like_sf"/>
</dbReference>
<dbReference type="EMBL" id="QSSQ01000046">
    <property type="protein sequence ID" value="RGL95280.1"/>
    <property type="molecule type" value="Genomic_DNA"/>
</dbReference>
<evidence type="ECO:0000259" key="6">
    <source>
        <dbReference type="PROSITE" id="PS51350"/>
    </source>
</evidence>
<dbReference type="SUPFAM" id="SSF55594">
    <property type="entry name" value="HPr-like"/>
    <property type="match status" value="1"/>
</dbReference>
<evidence type="ECO:0000313" key="8">
    <source>
        <dbReference type="EMBL" id="RGL95280.1"/>
    </source>
</evidence>
<dbReference type="InterPro" id="IPR050399">
    <property type="entry name" value="HPr"/>
</dbReference>
<evidence type="ECO:0000256" key="1">
    <source>
        <dbReference type="ARBA" id="ARBA00003681"/>
    </source>
</evidence>
<evidence type="ECO:0000313" key="9">
    <source>
        <dbReference type="Proteomes" id="UP000095651"/>
    </source>
</evidence>
<protein>
    <recommendedName>
        <fullName evidence="2">Phosphocarrier protein HPr</fullName>
    </recommendedName>
    <alternativeName>
        <fullName evidence="5">Histidine-containing protein</fullName>
    </alternativeName>
</protein>
<dbReference type="Gene3D" id="3.30.1340.10">
    <property type="entry name" value="HPr-like"/>
    <property type="match status" value="1"/>
</dbReference>
<gene>
    <name evidence="7" type="primary">ptsH_7</name>
    <name evidence="8" type="ORF">DXC39_28155</name>
    <name evidence="7" type="ORF">ERS852407_05708</name>
</gene>
<evidence type="ECO:0000313" key="10">
    <source>
        <dbReference type="Proteomes" id="UP000261257"/>
    </source>
</evidence>
<evidence type="ECO:0000256" key="3">
    <source>
        <dbReference type="ARBA" id="ARBA00022448"/>
    </source>
</evidence>
<reference evidence="7 9" key="1">
    <citation type="submission" date="2015-09" db="EMBL/GenBank/DDBJ databases">
        <authorList>
            <consortium name="Pathogen Informatics"/>
        </authorList>
    </citation>
    <scope>NUCLEOTIDE SEQUENCE [LARGE SCALE GENOMIC DNA]</scope>
    <source>
        <strain evidence="7 9">2789STDY5608850</strain>
    </source>
</reference>
<organism evidence="7 9">
    <name type="scientific">Hungatella hathewayi</name>
    <dbReference type="NCBI Taxonomy" id="154046"/>
    <lineage>
        <taxon>Bacteria</taxon>
        <taxon>Bacillati</taxon>
        <taxon>Bacillota</taxon>
        <taxon>Clostridia</taxon>
        <taxon>Lachnospirales</taxon>
        <taxon>Lachnospiraceae</taxon>
        <taxon>Hungatella</taxon>
    </lineage>
</organism>
<dbReference type="Proteomes" id="UP000095651">
    <property type="component" value="Unassembled WGS sequence"/>
</dbReference>
<keyword evidence="4" id="KW-0762">Sugar transport</keyword>
<reference evidence="8 10" key="2">
    <citation type="submission" date="2018-08" db="EMBL/GenBank/DDBJ databases">
        <title>A genome reference for cultivated species of the human gut microbiota.</title>
        <authorList>
            <person name="Zou Y."/>
            <person name="Xue W."/>
            <person name="Luo G."/>
        </authorList>
    </citation>
    <scope>NUCLEOTIDE SEQUENCE [LARGE SCALE GENOMIC DNA]</scope>
    <source>
        <strain evidence="8 10">TF05-11AC</strain>
    </source>
</reference>
<evidence type="ECO:0000256" key="4">
    <source>
        <dbReference type="ARBA" id="ARBA00022597"/>
    </source>
</evidence>
<keyword evidence="7" id="KW-0808">Transferase</keyword>
<dbReference type="InterPro" id="IPR000032">
    <property type="entry name" value="HPr-like"/>
</dbReference>
<accession>A0A174MHS1</accession>
<dbReference type="AlphaFoldDB" id="A0A174MHS1"/>
<evidence type="ECO:0000256" key="2">
    <source>
        <dbReference type="ARBA" id="ARBA00020422"/>
    </source>
</evidence>